<keyword evidence="8" id="KW-1185">Reference proteome</keyword>
<proteinExistence type="predicted"/>
<dbReference type="Pfam" id="PF02588">
    <property type="entry name" value="YitT_membrane"/>
    <property type="match status" value="1"/>
</dbReference>
<comment type="subcellular location">
    <subcellularLocation>
        <location evidence="1">Cell membrane</location>
        <topology evidence="1">Multi-pass membrane protein</topology>
    </subcellularLocation>
</comment>
<dbReference type="PANTHER" id="PTHR33545:SF10">
    <property type="entry name" value="UPF0750 MEMBRANE PROTEIN YPJC"/>
    <property type="match status" value="1"/>
</dbReference>
<evidence type="ECO:0000256" key="4">
    <source>
        <dbReference type="ARBA" id="ARBA00022989"/>
    </source>
</evidence>
<dbReference type="InterPro" id="IPR051461">
    <property type="entry name" value="UPF0750_membrane"/>
</dbReference>
<keyword evidence="5 6" id="KW-0472">Membrane</keyword>
<dbReference type="Proteomes" id="UP000034407">
    <property type="component" value="Unassembled WGS sequence"/>
</dbReference>
<dbReference type="PATRIC" id="fig|1629550.3.peg.3249"/>
<gene>
    <name evidence="7" type="ORF">VN21_02735</name>
</gene>
<dbReference type="EMBL" id="LBBT01000053">
    <property type="protein sequence ID" value="KKY02525.1"/>
    <property type="molecule type" value="Genomic_DNA"/>
</dbReference>
<feature type="transmembrane region" description="Helical" evidence="6">
    <location>
        <begin position="108"/>
        <end position="127"/>
    </location>
</feature>
<comment type="caution">
    <text evidence="7">The sequence shown here is derived from an EMBL/GenBank/DDBJ whole genome shotgun (WGS) entry which is preliminary data.</text>
</comment>
<evidence type="ECO:0000256" key="1">
    <source>
        <dbReference type="ARBA" id="ARBA00004651"/>
    </source>
</evidence>
<dbReference type="InterPro" id="IPR003740">
    <property type="entry name" value="YitT"/>
</dbReference>
<dbReference type="AlphaFoldDB" id="A0A0M3DIX8"/>
<reference evidence="7 8" key="1">
    <citation type="submission" date="2015-04" db="EMBL/GenBank/DDBJ databases">
        <title>Microcin producing Clostridium sp. JC272T.</title>
        <authorList>
            <person name="Jyothsna T."/>
            <person name="Sasikala C."/>
            <person name="Ramana C."/>
        </authorList>
    </citation>
    <scope>NUCLEOTIDE SEQUENCE [LARGE SCALE GENOMIC DNA]</scope>
    <source>
        <strain evidence="7 8">JC272</strain>
    </source>
</reference>
<keyword evidence="2" id="KW-1003">Cell membrane</keyword>
<evidence type="ECO:0000256" key="6">
    <source>
        <dbReference type="SAM" id="Phobius"/>
    </source>
</evidence>
<organism evidence="7 8">
    <name type="scientific">Paraclostridium benzoelyticum</name>
    <dbReference type="NCBI Taxonomy" id="1629550"/>
    <lineage>
        <taxon>Bacteria</taxon>
        <taxon>Bacillati</taxon>
        <taxon>Bacillota</taxon>
        <taxon>Clostridia</taxon>
        <taxon>Peptostreptococcales</taxon>
        <taxon>Peptostreptococcaceae</taxon>
        <taxon>Paraclostridium</taxon>
    </lineage>
</organism>
<protein>
    <submittedName>
        <fullName evidence="7">Membrane protein</fullName>
    </submittedName>
</protein>
<keyword evidence="4 6" id="KW-1133">Transmembrane helix</keyword>
<keyword evidence="3 6" id="KW-0812">Transmembrane</keyword>
<feature type="transmembrane region" description="Helical" evidence="6">
    <location>
        <begin position="50"/>
        <end position="70"/>
    </location>
</feature>
<evidence type="ECO:0000256" key="2">
    <source>
        <dbReference type="ARBA" id="ARBA00022475"/>
    </source>
</evidence>
<accession>A0A0M3DIX8</accession>
<name>A0A0M3DIX8_9FIRM</name>
<feature type="transmembrane region" description="Helical" evidence="6">
    <location>
        <begin position="12"/>
        <end position="30"/>
    </location>
</feature>
<dbReference type="PANTHER" id="PTHR33545">
    <property type="entry name" value="UPF0750 MEMBRANE PROTEIN YITT-RELATED"/>
    <property type="match status" value="1"/>
</dbReference>
<sequence>MMARRRSVEQILLVLIGSIILSFGVYNFNFQNNITEGGVLGFLLLLKNLFNIRLSLANLIIDCALLLVGYKFFGKKFIKYSLIATISFSLSFSFFESIGPVIPKFDNLILGSIIAGVFVGLGSGLVVRAGGAAGGDDALALVISKTTSLKIGKVYMISDFFILGLSLIYLSFSQIAVSLIAVSVSGKVIDFVYSYKNKDIVRV</sequence>
<feature type="transmembrane region" description="Helical" evidence="6">
    <location>
        <begin position="160"/>
        <end position="184"/>
    </location>
</feature>
<evidence type="ECO:0000313" key="8">
    <source>
        <dbReference type="Proteomes" id="UP000034407"/>
    </source>
</evidence>
<evidence type="ECO:0000313" key="7">
    <source>
        <dbReference type="EMBL" id="KKY02525.1"/>
    </source>
</evidence>
<evidence type="ECO:0000256" key="3">
    <source>
        <dbReference type="ARBA" id="ARBA00022692"/>
    </source>
</evidence>
<evidence type="ECO:0000256" key="5">
    <source>
        <dbReference type="ARBA" id="ARBA00023136"/>
    </source>
</evidence>
<dbReference type="GO" id="GO:0005886">
    <property type="term" value="C:plasma membrane"/>
    <property type="evidence" value="ECO:0007669"/>
    <property type="project" value="UniProtKB-SubCell"/>
</dbReference>
<feature type="transmembrane region" description="Helical" evidence="6">
    <location>
        <begin position="82"/>
        <end position="102"/>
    </location>
</feature>